<dbReference type="AlphaFoldDB" id="A0A445BP08"/>
<comment type="caution">
    <text evidence="1">The sequence shown here is derived from an EMBL/GenBank/DDBJ whole genome shotgun (WGS) entry which is preliminary data.</text>
</comment>
<protein>
    <recommendedName>
        <fullName evidence="3">Aminotransferase-like plant mobile domain-containing protein</fullName>
    </recommendedName>
</protein>
<reference evidence="1 2" key="1">
    <citation type="submission" date="2019-01" db="EMBL/GenBank/DDBJ databases">
        <title>Sequencing of cultivated peanut Arachis hypogaea provides insights into genome evolution and oil improvement.</title>
        <authorList>
            <person name="Chen X."/>
        </authorList>
    </citation>
    <scope>NUCLEOTIDE SEQUENCE [LARGE SCALE GENOMIC DNA]</scope>
    <source>
        <strain evidence="2">cv. Fuhuasheng</strain>
        <tissue evidence="1">Leaves</tissue>
    </source>
</reference>
<gene>
    <name evidence="1" type="ORF">Ahy_A09g046164</name>
</gene>
<dbReference type="EMBL" id="SDMP01000009">
    <property type="protein sequence ID" value="RYR40415.1"/>
    <property type="molecule type" value="Genomic_DNA"/>
</dbReference>
<keyword evidence="2" id="KW-1185">Reference proteome</keyword>
<evidence type="ECO:0000313" key="1">
    <source>
        <dbReference type="EMBL" id="RYR40415.1"/>
    </source>
</evidence>
<evidence type="ECO:0008006" key="3">
    <source>
        <dbReference type="Google" id="ProtNLM"/>
    </source>
</evidence>
<evidence type="ECO:0000313" key="2">
    <source>
        <dbReference type="Proteomes" id="UP000289738"/>
    </source>
</evidence>
<proteinExistence type="predicted"/>
<organism evidence="1 2">
    <name type="scientific">Arachis hypogaea</name>
    <name type="common">Peanut</name>
    <dbReference type="NCBI Taxonomy" id="3818"/>
    <lineage>
        <taxon>Eukaryota</taxon>
        <taxon>Viridiplantae</taxon>
        <taxon>Streptophyta</taxon>
        <taxon>Embryophyta</taxon>
        <taxon>Tracheophyta</taxon>
        <taxon>Spermatophyta</taxon>
        <taxon>Magnoliopsida</taxon>
        <taxon>eudicotyledons</taxon>
        <taxon>Gunneridae</taxon>
        <taxon>Pentapetalae</taxon>
        <taxon>rosids</taxon>
        <taxon>fabids</taxon>
        <taxon>Fabales</taxon>
        <taxon>Fabaceae</taxon>
        <taxon>Papilionoideae</taxon>
        <taxon>50 kb inversion clade</taxon>
        <taxon>dalbergioids sensu lato</taxon>
        <taxon>Dalbergieae</taxon>
        <taxon>Pterocarpus clade</taxon>
        <taxon>Arachis</taxon>
    </lineage>
</organism>
<accession>A0A445BP08</accession>
<sequence>MVRQVGNDGDINRLNETTHYARAADFKMPRLLLPQRVNHTLPPSDVIVPCSAPGLSWQHIQQAVKRKESFTLKLVWLRDRVCQMPLTDDPETLRQYARCYIMLLIEGYLMTDKFNNLVHLRWLPLLRDFEECRAFPGVRLCWPGLISHFVRRHSGALRQQSRDQHEARVLHWRVLIDRLRFDETAAAVCRTQELPSSCSRASRRILYVECSHLAVLLCARLLAPPFASECSSCACWLLLVVRGCLCSILPPSLTRVSSQSLASHGLFVSSPAAEATHGGVSCFVAFRGVIADSPSTVGEIDVIFRLTIFTDKYLTTTGRDEDVWWLLKLKEWYDRWHQRFHPGRRISVYHTFDTRPTLEYYD</sequence>
<name>A0A445BP08_ARAHY</name>
<dbReference type="Proteomes" id="UP000289738">
    <property type="component" value="Chromosome A09"/>
</dbReference>